<evidence type="ECO:0000313" key="5">
    <source>
        <dbReference type="Proteomes" id="UP001470230"/>
    </source>
</evidence>
<evidence type="ECO:0000256" key="2">
    <source>
        <dbReference type="ARBA" id="ARBA00023043"/>
    </source>
</evidence>
<dbReference type="SMART" id="SM00248">
    <property type="entry name" value="ANK"/>
    <property type="match status" value="4"/>
</dbReference>
<accession>A0ABR2H0M9</accession>
<feature type="repeat" description="ANK" evidence="3">
    <location>
        <begin position="417"/>
        <end position="450"/>
    </location>
</feature>
<evidence type="ECO:0000256" key="3">
    <source>
        <dbReference type="PROSITE-ProRule" id="PRU00023"/>
    </source>
</evidence>
<dbReference type="PROSITE" id="PS50088">
    <property type="entry name" value="ANK_REPEAT"/>
    <property type="match status" value="1"/>
</dbReference>
<evidence type="ECO:0000256" key="1">
    <source>
        <dbReference type="ARBA" id="ARBA00022737"/>
    </source>
</evidence>
<dbReference type="InterPro" id="IPR036770">
    <property type="entry name" value="Ankyrin_rpt-contain_sf"/>
</dbReference>
<evidence type="ECO:0000313" key="4">
    <source>
        <dbReference type="EMBL" id="KAK8839075.1"/>
    </source>
</evidence>
<keyword evidence="1" id="KW-0677">Repeat</keyword>
<dbReference type="Pfam" id="PF12796">
    <property type="entry name" value="Ank_2"/>
    <property type="match status" value="1"/>
</dbReference>
<protein>
    <recommendedName>
        <fullName evidence="6">DUF3447 domain-containing protein</fullName>
    </recommendedName>
</protein>
<proteinExistence type="predicted"/>
<dbReference type="PANTHER" id="PTHR24198">
    <property type="entry name" value="ANKYRIN REPEAT AND PROTEIN KINASE DOMAIN-CONTAINING PROTEIN"/>
    <property type="match status" value="1"/>
</dbReference>
<name>A0ABR2H0M9_9EUKA</name>
<dbReference type="Gene3D" id="1.25.40.20">
    <property type="entry name" value="Ankyrin repeat-containing domain"/>
    <property type="match status" value="1"/>
</dbReference>
<keyword evidence="2 3" id="KW-0040">ANK repeat</keyword>
<dbReference type="EMBL" id="JAPFFF010000053">
    <property type="protein sequence ID" value="KAK8839075.1"/>
    <property type="molecule type" value="Genomic_DNA"/>
</dbReference>
<gene>
    <name evidence="4" type="ORF">M9Y10_032545</name>
</gene>
<sequence length="502" mass="59463">MERRFYDVIELQKKLLEMSDESINEIKDEISQSSFIKTKRKLNVVLSFLHIILEIRPNYHNYVIELIHALSEPIKSFFDSEELISIFQNNFTIVLILLEMKIISIESIFNKAIQSTHYFLFFQYQLLDYSPEFVKDYWQKCQRNLRHFNIPNFLIFNPLKKEEEKQESREMHHQFCMRGRNEEKITEVIRNDDIEQFQSLISMNNIKFESKINHSIYESIDFINNRNNLPSLIEYSAFFCSQKIFKFLFLQIENLPPNLPYYAIAGGNYEIIHLLESRHILYDSVWISTAIEHHQNEIFEYIKNNLSNEDVYKFITSESCLLPSIINYNLEIFLNYVDSFDVNETNDVDHWNPLLCAVASNHLDIVKFLYKKYHVNLNVKTTMKNDALLIASSKGYLDIVKFLLRTKKIDVNSQNDIGESALHIAAKKSFLNIIMYLVKKDNIDINIRDTILFYIFSYVRDETPLISASRHGNLKVVRFLLTLQNIDISIKNNEGIFTFCFL</sequence>
<dbReference type="SUPFAM" id="SSF48403">
    <property type="entry name" value="Ankyrin repeat"/>
    <property type="match status" value="1"/>
</dbReference>
<reference evidence="4 5" key="1">
    <citation type="submission" date="2024-04" db="EMBL/GenBank/DDBJ databases">
        <title>Tritrichomonas musculus Genome.</title>
        <authorList>
            <person name="Alves-Ferreira E."/>
            <person name="Grigg M."/>
            <person name="Lorenzi H."/>
            <person name="Galac M."/>
        </authorList>
    </citation>
    <scope>NUCLEOTIDE SEQUENCE [LARGE SCALE GENOMIC DNA]</scope>
    <source>
        <strain evidence="4 5">EAF2021</strain>
    </source>
</reference>
<dbReference type="Pfam" id="PF00023">
    <property type="entry name" value="Ank"/>
    <property type="match status" value="1"/>
</dbReference>
<comment type="caution">
    <text evidence="4">The sequence shown here is derived from an EMBL/GenBank/DDBJ whole genome shotgun (WGS) entry which is preliminary data.</text>
</comment>
<dbReference type="Proteomes" id="UP001470230">
    <property type="component" value="Unassembled WGS sequence"/>
</dbReference>
<dbReference type="PANTHER" id="PTHR24198:SF165">
    <property type="entry name" value="ANKYRIN REPEAT-CONTAINING PROTEIN-RELATED"/>
    <property type="match status" value="1"/>
</dbReference>
<organism evidence="4 5">
    <name type="scientific">Tritrichomonas musculus</name>
    <dbReference type="NCBI Taxonomy" id="1915356"/>
    <lineage>
        <taxon>Eukaryota</taxon>
        <taxon>Metamonada</taxon>
        <taxon>Parabasalia</taxon>
        <taxon>Tritrichomonadida</taxon>
        <taxon>Tritrichomonadidae</taxon>
        <taxon>Tritrichomonas</taxon>
    </lineage>
</organism>
<evidence type="ECO:0008006" key="6">
    <source>
        <dbReference type="Google" id="ProtNLM"/>
    </source>
</evidence>
<keyword evidence="5" id="KW-1185">Reference proteome</keyword>
<dbReference type="InterPro" id="IPR002110">
    <property type="entry name" value="Ankyrin_rpt"/>
</dbReference>